<evidence type="ECO:0000313" key="11">
    <source>
        <dbReference type="EMBL" id="SES86009.1"/>
    </source>
</evidence>
<keyword evidence="5 8" id="KW-0694">RNA-binding</keyword>
<dbReference type="Pfam" id="PF01479">
    <property type="entry name" value="S4"/>
    <property type="match status" value="1"/>
</dbReference>
<organism evidence="11 12">
    <name type="scientific">Nitrosomonas marina</name>
    <dbReference type="NCBI Taxonomy" id="917"/>
    <lineage>
        <taxon>Bacteria</taxon>
        <taxon>Pseudomonadati</taxon>
        <taxon>Pseudomonadota</taxon>
        <taxon>Betaproteobacteria</taxon>
        <taxon>Nitrosomonadales</taxon>
        <taxon>Nitrosomonadaceae</taxon>
        <taxon>Nitrosomonas</taxon>
    </lineage>
</organism>
<comment type="similarity">
    <text evidence="3 9">Belongs to the pseudouridine synthase RluA family.</text>
</comment>
<comment type="catalytic activity">
    <reaction evidence="9">
        <text>a uridine in RNA = a pseudouridine in RNA</text>
        <dbReference type="Rhea" id="RHEA:48348"/>
        <dbReference type="Rhea" id="RHEA-COMP:12068"/>
        <dbReference type="Rhea" id="RHEA-COMP:12069"/>
        <dbReference type="ChEBI" id="CHEBI:65314"/>
        <dbReference type="ChEBI" id="CHEBI:65315"/>
    </reaction>
</comment>
<evidence type="ECO:0000256" key="2">
    <source>
        <dbReference type="ARBA" id="ARBA00002876"/>
    </source>
</evidence>
<evidence type="ECO:0000256" key="6">
    <source>
        <dbReference type="ARBA" id="ARBA00023235"/>
    </source>
</evidence>
<keyword evidence="6 9" id="KW-0413">Isomerase</keyword>
<dbReference type="SUPFAM" id="SSF55174">
    <property type="entry name" value="Alpha-L RNA-binding motif"/>
    <property type="match status" value="1"/>
</dbReference>
<dbReference type="OrthoDB" id="9785808at2"/>
<dbReference type="Gene3D" id="3.10.290.10">
    <property type="entry name" value="RNA-binding S4 domain"/>
    <property type="match status" value="1"/>
</dbReference>
<name>A0A1H9ZWA4_9PROT</name>
<dbReference type="PROSITE" id="PS50889">
    <property type="entry name" value="S4"/>
    <property type="match status" value="1"/>
</dbReference>
<dbReference type="GO" id="GO:0160141">
    <property type="term" value="F:23S rRNA pseudouridine(955/2504/2580) synthase activity"/>
    <property type="evidence" value="ECO:0007669"/>
    <property type="project" value="UniProtKB-EC"/>
</dbReference>
<comment type="catalytic activity">
    <reaction evidence="1">
        <text>uridine(955/2504/2580) in 23S rRNA = pseudouridine(955/2504/2580) in 23S rRNA</text>
        <dbReference type="Rhea" id="RHEA:42528"/>
        <dbReference type="Rhea" id="RHEA-COMP:10099"/>
        <dbReference type="Rhea" id="RHEA-COMP:10100"/>
        <dbReference type="ChEBI" id="CHEBI:65314"/>
        <dbReference type="ChEBI" id="CHEBI:65315"/>
        <dbReference type="EC" id="5.4.99.24"/>
    </reaction>
</comment>
<dbReference type="InterPro" id="IPR006145">
    <property type="entry name" value="PsdUridine_synth_RsuA/RluA"/>
</dbReference>
<dbReference type="SUPFAM" id="SSF55120">
    <property type="entry name" value="Pseudouridine synthase"/>
    <property type="match status" value="1"/>
</dbReference>
<keyword evidence="4" id="KW-0698">rRNA processing</keyword>
<dbReference type="InterPro" id="IPR006225">
    <property type="entry name" value="PsdUridine_synth_RluC/D"/>
</dbReference>
<dbReference type="GO" id="GO:0000455">
    <property type="term" value="P:enzyme-directed rRNA pseudouridine synthesis"/>
    <property type="evidence" value="ECO:0007669"/>
    <property type="project" value="TreeGrafter"/>
</dbReference>
<evidence type="ECO:0000256" key="9">
    <source>
        <dbReference type="RuleBase" id="RU362028"/>
    </source>
</evidence>
<dbReference type="InterPro" id="IPR002942">
    <property type="entry name" value="S4_RNA-bd"/>
</dbReference>
<dbReference type="Pfam" id="PF00849">
    <property type="entry name" value="PseudoU_synth_2"/>
    <property type="match status" value="1"/>
</dbReference>
<comment type="function">
    <text evidence="2">Responsible for synthesis of pseudouridine from uracil at positions 955, 2504 and 2580 in 23S ribosomal RNA.</text>
</comment>
<evidence type="ECO:0000256" key="1">
    <source>
        <dbReference type="ARBA" id="ARBA00000381"/>
    </source>
</evidence>
<keyword evidence="12" id="KW-1185">Reference proteome</keyword>
<feature type="active site" evidence="7">
    <location>
        <position position="140"/>
    </location>
</feature>
<dbReference type="PANTHER" id="PTHR21600:SF92">
    <property type="entry name" value="RIBOSOMAL LARGE SUBUNIT PSEUDOURIDINE SYNTHASE C"/>
    <property type="match status" value="1"/>
</dbReference>
<evidence type="ECO:0000256" key="5">
    <source>
        <dbReference type="ARBA" id="ARBA00022884"/>
    </source>
</evidence>
<dbReference type="InterPro" id="IPR020103">
    <property type="entry name" value="PsdUridine_synth_cat_dom_sf"/>
</dbReference>
<dbReference type="CDD" id="cd02869">
    <property type="entry name" value="PseudoU_synth_RluA_like"/>
    <property type="match status" value="1"/>
</dbReference>
<feature type="domain" description="RNA-binding S4" evidence="10">
    <location>
        <begin position="17"/>
        <end position="76"/>
    </location>
</feature>
<dbReference type="InterPro" id="IPR050188">
    <property type="entry name" value="RluA_PseudoU_synthase"/>
</dbReference>
<evidence type="ECO:0000256" key="7">
    <source>
        <dbReference type="PIRSR" id="PIRSR606225-1"/>
    </source>
</evidence>
<evidence type="ECO:0000256" key="4">
    <source>
        <dbReference type="ARBA" id="ARBA00022552"/>
    </source>
</evidence>
<accession>A0A1H9ZWA4</accession>
<gene>
    <name evidence="11" type="ORF">SAMN05216326_10587</name>
</gene>
<dbReference type="InterPro" id="IPR006224">
    <property type="entry name" value="PsdUridine_synth_RluA-like_CS"/>
</dbReference>
<evidence type="ECO:0000259" key="10">
    <source>
        <dbReference type="SMART" id="SM00363"/>
    </source>
</evidence>
<dbReference type="PROSITE" id="PS01129">
    <property type="entry name" value="PSI_RLU"/>
    <property type="match status" value="1"/>
</dbReference>
<dbReference type="PANTHER" id="PTHR21600">
    <property type="entry name" value="MITOCHONDRIAL RNA PSEUDOURIDINE SYNTHASE"/>
    <property type="match status" value="1"/>
</dbReference>
<dbReference type="EC" id="5.4.99.-" evidence="9"/>
<dbReference type="EMBL" id="FOIA01000005">
    <property type="protein sequence ID" value="SES86009.1"/>
    <property type="molecule type" value="Genomic_DNA"/>
</dbReference>
<dbReference type="AlphaFoldDB" id="A0A1H9ZWA4"/>
<dbReference type="SMART" id="SM00363">
    <property type="entry name" value="S4"/>
    <property type="match status" value="1"/>
</dbReference>
<dbReference type="Proteomes" id="UP000199345">
    <property type="component" value="Unassembled WGS sequence"/>
</dbReference>
<dbReference type="InterPro" id="IPR036986">
    <property type="entry name" value="S4_RNA-bd_sf"/>
</dbReference>
<evidence type="ECO:0000256" key="8">
    <source>
        <dbReference type="PROSITE-ProRule" id="PRU00182"/>
    </source>
</evidence>
<sequence>MNASVVIESIVEDGDNQRIDNFFFKRFKNVPKSHIYQLLRSGQVRVNGKRVGFHYRLQQGDQLRIPPVRTASTHHSQRQKKHPSTFISFDVVFEDAVLLAVNKPSGIAVHGGSGVSFGVIEQLRAQRPDCRFLELVHRLDRETSGVLLLAKKRSALVELHRQIRTGQTKKHYHVMVKGKWSNPKQDVTIPLIKYKTTEGERRVAVATASKARFHGNDAPKVMAAHTQFKLIRAWQNFSLLDAELKTGRTHQIRVHLAHLGYPIVGDDKYGDFALNKKLNKNRNKYDEVPTLARMFLHAGSIMFQHPSGGQWLKLKAPLPEELQAFMTRLDAAVNKWT</sequence>
<dbReference type="Gene3D" id="3.30.2350.10">
    <property type="entry name" value="Pseudouridine synthase"/>
    <property type="match status" value="1"/>
</dbReference>
<protein>
    <recommendedName>
        <fullName evidence="9">Pseudouridine synthase</fullName>
        <ecNumber evidence="9">5.4.99.-</ecNumber>
    </recommendedName>
</protein>
<proteinExistence type="inferred from homology"/>
<evidence type="ECO:0000256" key="3">
    <source>
        <dbReference type="ARBA" id="ARBA00010876"/>
    </source>
</evidence>
<evidence type="ECO:0000313" key="12">
    <source>
        <dbReference type="Proteomes" id="UP000199345"/>
    </source>
</evidence>
<dbReference type="NCBIfam" id="TIGR00005">
    <property type="entry name" value="rluA_subfam"/>
    <property type="match status" value="1"/>
</dbReference>
<dbReference type="CDD" id="cd00165">
    <property type="entry name" value="S4"/>
    <property type="match status" value="1"/>
</dbReference>
<dbReference type="GO" id="GO:0003723">
    <property type="term" value="F:RNA binding"/>
    <property type="evidence" value="ECO:0007669"/>
    <property type="project" value="UniProtKB-KW"/>
</dbReference>
<reference evidence="12" key="1">
    <citation type="submission" date="2016-10" db="EMBL/GenBank/DDBJ databases">
        <authorList>
            <person name="Varghese N."/>
            <person name="Submissions S."/>
        </authorList>
    </citation>
    <scope>NUCLEOTIDE SEQUENCE [LARGE SCALE GENOMIC DNA]</scope>
    <source>
        <strain evidence="12">Nm71</strain>
    </source>
</reference>
<dbReference type="RefSeq" id="WP_090656825.1">
    <property type="nucleotide sequence ID" value="NZ_FOIA01000005.1"/>
</dbReference>